<name>A0A1E4TTW7_PACTA</name>
<keyword evidence="11" id="KW-1185">Reference proteome</keyword>
<protein>
    <recommendedName>
        <fullName evidence="7">Large ribosomal subunit protein mL46</fullName>
    </recommendedName>
</protein>
<dbReference type="EMBL" id="KV454014">
    <property type="protein sequence ID" value="ODV95181.1"/>
    <property type="molecule type" value="Genomic_DNA"/>
</dbReference>
<evidence type="ECO:0000256" key="6">
    <source>
        <dbReference type="ARBA" id="ARBA00023274"/>
    </source>
</evidence>
<keyword evidence="3" id="KW-0809">Transit peptide</keyword>
<feature type="domain" description="Large ribosomal subunit protein mL46 N-terminal" evidence="9">
    <location>
        <begin position="36"/>
        <end position="158"/>
    </location>
</feature>
<dbReference type="CDD" id="cd04661">
    <property type="entry name" value="NUDIX_MRP_L46"/>
    <property type="match status" value="1"/>
</dbReference>
<evidence type="ECO:0000256" key="4">
    <source>
        <dbReference type="ARBA" id="ARBA00022980"/>
    </source>
</evidence>
<dbReference type="GO" id="GO:0003735">
    <property type="term" value="F:structural constituent of ribosome"/>
    <property type="evidence" value="ECO:0007669"/>
    <property type="project" value="EnsemblFungi"/>
</dbReference>
<reference evidence="11" key="1">
    <citation type="submission" date="2016-05" db="EMBL/GenBank/DDBJ databases">
        <title>Comparative genomics of biotechnologically important yeasts.</title>
        <authorList>
            <consortium name="DOE Joint Genome Institute"/>
            <person name="Riley R."/>
            <person name="Haridas S."/>
            <person name="Wolfe K.H."/>
            <person name="Lopes M.R."/>
            <person name="Hittinger C.T."/>
            <person name="Goker M."/>
            <person name="Salamov A."/>
            <person name="Wisecaver J."/>
            <person name="Long T.M."/>
            <person name="Aerts A.L."/>
            <person name="Barry K."/>
            <person name="Choi C."/>
            <person name="Clum A."/>
            <person name="Coughlan A.Y."/>
            <person name="Deshpande S."/>
            <person name="Douglass A.P."/>
            <person name="Hanson S.J."/>
            <person name="Klenk H.-P."/>
            <person name="Labutti K."/>
            <person name="Lapidus A."/>
            <person name="Lindquist E."/>
            <person name="Lipzen A."/>
            <person name="Meier-Kolthoff J.P."/>
            <person name="Ohm R.A."/>
            <person name="Otillar R.P."/>
            <person name="Pangilinan J."/>
            <person name="Peng Y."/>
            <person name="Rokas A."/>
            <person name="Rosa C.A."/>
            <person name="Scheuner C."/>
            <person name="Sibirny A.A."/>
            <person name="Slot J.C."/>
            <person name="Stielow J.B."/>
            <person name="Sun H."/>
            <person name="Kurtzman C.P."/>
            <person name="Blackwell M."/>
            <person name="Grigoriev I.V."/>
            <person name="Jeffries T.W."/>
        </authorList>
    </citation>
    <scope>NUCLEOTIDE SEQUENCE [LARGE SCALE GENOMIC DNA]</scope>
    <source>
        <strain evidence="11">NRRL Y-2460</strain>
    </source>
</reference>
<dbReference type="GO" id="GO:0005762">
    <property type="term" value="C:mitochondrial large ribosomal subunit"/>
    <property type="evidence" value="ECO:0007669"/>
    <property type="project" value="EnsemblFungi"/>
</dbReference>
<organism evidence="10 11">
    <name type="scientific">Pachysolen tannophilus NRRL Y-2460</name>
    <dbReference type="NCBI Taxonomy" id="669874"/>
    <lineage>
        <taxon>Eukaryota</taxon>
        <taxon>Fungi</taxon>
        <taxon>Dikarya</taxon>
        <taxon>Ascomycota</taxon>
        <taxon>Saccharomycotina</taxon>
        <taxon>Pichiomycetes</taxon>
        <taxon>Pachysolenaceae</taxon>
        <taxon>Pachysolen</taxon>
    </lineage>
</organism>
<evidence type="ECO:0000256" key="5">
    <source>
        <dbReference type="ARBA" id="ARBA00023128"/>
    </source>
</evidence>
<keyword evidence="5" id="KW-0496">Mitochondrion</keyword>
<dbReference type="PANTHER" id="PTHR13124:SF12">
    <property type="entry name" value="LARGE RIBOSOMAL SUBUNIT PROTEIN ML46"/>
    <property type="match status" value="1"/>
</dbReference>
<feature type="compositionally biased region" description="Polar residues" evidence="8">
    <location>
        <begin position="133"/>
        <end position="154"/>
    </location>
</feature>
<dbReference type="InterPro" id="IPR040008">
    <property type="entry name" value="Ribosomal_mL46"/>
</dbReference>
<comment type="subcellular location">
    <subcellularLocation>
        <location evidence="1">Mitochondrion</location>
    </subcellularLocation>
</comment>
<keyword evidence="4" id="KW-0689">Ribosomal protein</keyword>
<evidence type="ECO:0000256" key="3">
    <source>
        <dbReference type="ARBA" id="ARBA00022946"/>
    </source>
</evidence>
<evidence type="ECO:0000256" key="7">
    <source>
        <dbReference type="ARBA" id="ARBA00035190"/>
    </source>
</evidence>
<dbReference type="InterPro" id="IPR033650">
    <property type="entry name" value="Ribosomal_mL46_NUDIX"/>
</dbReference>
<comment type="similarity">
    <text evidence="2">Belongs to the mitochondrion-specific ribosomal protein mL46 family.</text>
</comment>
<proteinExistence type="inferred from homology"/>
<evidence type="ECO:0000313" key="10">
    <source>
        <dbReference type="EMBL" id="ODV95181.1"/>
    </source>
</evidence>
<feature type="region of interest" description="Disordered" evidence="8">
    <location>
        <begin position="124"/>
        <end position="154"/>
    </location>
</feature>
<dbReference type="STRING" id="669874.A0A1E4TTW7"/>
<sequence length="307" mass="35744">MFKNLRIGSSCNSINKRNFSSCLVLKNEVSNSNSLINAGILLSRNPIVTADMNDFEKKYYKYQEELSRRLMWTFPQFFYFRKGTLAERRFLDAQRGPVSKQPGVWFPKGVPDIMHNRERRYKQEIIIPREETSSTSGQEDSNSISRPIQPNSRITKSDELNDFKSLERKLSRTLYLVINTNENNIWKFPSFQLEKDLKPLHIVAEEGLRKLGGDLIKTWTVSNTPTAVLKYSKDKKLIIDTNSNDANNDDETNISREYLIKSHILAGKFQLQPSQNIKEFRWLTKEEIEKLVTPNYFQQIGHLLSNV</sequence>
<dbReference type="Proteomes" id="UP000094236">
    <property type="component" value="Unassembled WGS sequence"/>
</dbReference>
<evidence type="ECO:0000256" key="1">
    <source>
        <dbReference type="ARBA" id="ARBA00004173"/>
    </source>
</evidence>
<evidence type="ECO:0000256" key="2">
    <source>
        <dbReference type="ARBA" id="ARBA00009070"/>
    </source>
</evidence>
<dbReference type="InterPro" id="IPR021757">
    <property type="entry name" value="Ribosomal_mL46_N"/>
</dbReference>
<evidence type="ECO:0000313" key="11">
    <source>
        <dbReference type="Proteomes" id="UP000094236"/>
    </source>
</evidence>
<dbReference type="AlphaFoldDB" id="A0A1E4TTW7"/>
<keyword evidence="6" id="KW-0687">Ribonucleoprotein</keyword>
<dbReference type="Pfam" id="PF11788">
    <property type="entry name" value="MRP-L46"/>
    <property type="match status" value="1"/>
</dbReference>
<dbReference type="OrthoDB" id="414075at2759"/>
<evidence type="ECO:0000256" key="8">
    <source>
        <dbReference type="SAM" id="MobiDB-lite"/>
    </source>
</evidence>
<dbReference type="Gene3D" id="3.90.79.10">
    <property type="entry name" value="Nucleoside Triphosphate Pyrophosphohydrolase"/>
    <property type="match status" value="1"/>
</dbReference>
<gene>
    <name evidence="10" type="ORF">PACTADRAFT_49929</name>
</gene>
<accession>A0A1E4TTW7</accession>
<dbReference type="PANTHER" id="PTHR13124">
    <property type="entry name" value="39S RIBOSOMAL PROTEIN L46, MITOCHONDRIAL PRECURSOR-RELATED"/>
    <property type="match status" value="1"/>
</dbReference>
<evidence type="ECO:0000259" key="9">
    <source>
        <dbReference type="Pfam" id="PF11788"/>
    </source>
</evidence>